<feature type="domain" description="Cell envelope-related transcriptional attenuator" evidence="3">
    <location>
        <begin position="91"/>
        <end position="265"/>
    </location>
</feature>
<proteinExistence type="inferred from homology"/>
<protein>
    <submittedName>
        <fullName evidence="4">Cell envelope-related transcriptional attenuator</fullName>
    </submittedName>
</protein>
<sequence>MLEKIKSNWQNILIGFLLLAIFTIGFLVVYYGLKSSKAKADIAKNQVISPEETSYQDASPIPLKTESSKKGTYNILFLGYGGATHEGSMLTDSIIVIHIDTNIKKISLISIPRDLWVTGGRKINAEGSSLGFGNIGSTIKNVIALPINYYVAVDFGGFVKMIDSLGGISVQVPTTFTDSFYPKAGEENNTCGKSQTEISTLKAKYSGYELETQFTCRYEQIHYDKGPANLDGAAALKFVRSRHGDSDFARSLRQFAVLIGIENKLISTQGAGKLDSVINTIFKLVKTDLNAGIIKTLIQTLGDAKAYNVKQIQITTSNLLNEGKSGDGAYILVPKAGNFDFSEIQTFIKTNLE</sequence>
<keyword evidence="2" id="KW-0812">Transmembrane</keyword>
<dbReference type="InterPro" id="IPR004474">
    <property type="entry name" value="LytR_CpsA_psr"/>
</dbReference>
<dbReference type="Gene3D" id="3.40.630.190">
    <property type="entry name" value="LCP protein"/>
    <property type="match status" value="1"/>
</dbReference>
<dbReference type="EMBL" id="LBZK01000008">
    <property type="protein sequence ID" value="KKR71108.1"/>
    <property type="molecule type" value="Genomic_DNA"/>
</dbReference>
<dbReference type="Pfam" id="PF03816">
    <property type="entry name" value="LytR_cpsA_psr"/>
    <property type="match status" value="1"/>
</dbReference>
<name>A0A0G0T246_9BACT</name>
<dbReference type="AlphaFoldDB" id="A0A0G0T246"/>
<accession>A0A0G0T246</accession>
<dbReference type="NCBIfam" id="TIGR00350">
    <property type="entry name" value="lytR_cpsA_psr"/>
    <property type="match status" value="1"/>
</dbReference>
<evidence type="ECO:0000259" key="3">
    <source>
        <dbReference type="Pfam" id="PF03816"/>
    </source>
</evidence>
<reference evidence="4 5" key="1">
    <citation type="journal article" date="2015" name="Nature">
        <title>rRNA introns, odd ribosomes, and small enigmatic genomes across a large radiation of phyla.</title>
        <authorList>
            <person name="Brown C.T."/>
            <person name="Hug L.A."/>
            <person name="Thomas B.C."/>
            <person name="Sharon I."/>
            <person name="Castelle C.J."/>
            <person name="Singh A."/>
            <person name="Wilkins M.J."/>
            <person name="Williams K.H."/>
            <person name="Banfield J.F."/>
        </authorList>
    </citation>
    <scope>NUCLEOTIDE SEQUENCE [LARGE SCALE GENOMIC DNA]</scope>
</reference>
<organism evidence="4 5">
    <name type="scientific">Candidatus Woesebacteria bacterium GW2011_GWA2_40_7b</name>
    <dbReference type="NCBI Taxonomy" id="1618563"/>
    <lineage>
        <taxon>Bacteria</taxon>
        <taxon>Candidatus Woeseibacteriota</taxon>
    </lineage>
</organism>
<dbReference type="PANTHER" id="PTHR33392">
    <property type="entry name" value="POLYISOPRENYL-TEICHOIC ACID--PEPTIDOGLYCAN TEICHOIC ACID TRANSFERASE TAGU"/>
    <property type="match status" value="1"/>
</dbReference>
<feature type="transmembrane region" description="Helical" evidence="2">
    <location>
        <begin position="12"/>
        <end position="33"/>
    </location>
</feature>
<dbReference type="PANTHER" id="PTHR33392:SF6">
    <property type="entry name" value="POLYISOPRENYL-TEICHOIC ACID--PEPTIDOGLYCAN TEICHOIC ACID TRANSFERASE TAGU"/>
    <property type="match status" value="1"/>
</dbReference>
<gene>
    <name evidence="4" type="ORF">UU12_C0008G0015</name>
</gene>
<keyword evidence="2" id="KW-1133">Transmembrane helix</keyword>
<dbReference type="Proteomes" id="UP000034562">
    <property type="component" value="Unassembled WGS sequence"/>
</dbReference>
<keyword evidence="2" id="KW-0472">Membrane</keyword>
<dbReference type="InterPro" id="IPR050922">
    <property type="entry name" value="LytR/CpsA/Psr_CW_biosynth"/>
</dbReference>
<evidence type="ECO:0000256" key="1">
    <source>
        <dbReference type="ARBA" id="ARBA00006068"/>
    </source>
</evidence>
<evidence type="ECO:0000313" key="5">
    <source>
        <dbReference type="Proteomes" id="UP000034562"/>
    </source>
</evidence>
<comment type="caution">
    <text evidence="4">The sequence shown here is derived from an EMBL/GenBank/DDBJ whole genome shotgun (WGS) entry which is preliminary data.</text>
</comment>
<evidence type="ECO:0000256" key="2">
    <source>
        <dbReference type="SAM" id="Phobius"/>
    </source>
</evidence>
<dbReference type="STRING" id="1618563.UU12_C0008G0015"/>
<comment type="similarity">
    <text evidence="1">Belongs to the LytR/CpsA/Psr (LCP) family.</text>
</comment>
<evidence type="ECO:0000313" key="4">
    <source>
        <dbReference type="EMBL" id="KKR71108.1"/>
    </source>
</evidence>